<reference evidence="6" key="1">
    <citation type="journal article" date="2015" name="Nature">
        <title>Complex archaea that bridge the gap between prokaryotes and eukaryotes.</title>
        <authorList>
            <person name="Spang A."/>
            <person name="Saw J.H."/>
            <person name="Jorgensen S.L."/>
            <person name="Zaremba-Niedzwiedzka K."/>
            <person name="Martijn J."/>
            <person name="Lind A.E."/>
            <person name="van Eijk R."/>
            <person name="Schleper C."/>
            <person name="Guy L."/>
            <person name="Ettema T.J."/>
        </authorList>
    </citation>
    <scope>NUCLEOTIDE SEQUENCE</scope>
</reference>
<dbReference type="Pfam" id="PF02662">
    <property type="entry name" value="FlpD"/>
    <property type="match status" value="1"/>
</dbReference>
<dbReference type="EMBL" id="LAZR01040310">
    <property type="protein sequence ID" value="KKL14807.1"/>
    <property type="molecule type" value="Genomic_DNA"/>
</dbReference>
<sequence>MKNGFEPKILGFLCNWCSYAGADLAGVSRFQYPPNLRVIRVMCSARLDPIIILEAFIQGIDGVLVLGCHLGDCHYISGNYYTQKRMRTLQKFLQIAGINGDRLYLDWVSAAEGERFASLVTKFTEQIKNVGPLGKAEDLENDKMKQRLLALQQASSDGEVRWLVNKELSLVEEGNVYQEKVSQEEFDILMDEIIAAKYTQKRILILLKDSPLSVKDVSGILGLSSAKVLRQVVALEQEGLISMVDMRGNSPLYRKNREQGE</sequence>
<keyword evidence="3" id="KW-0408">Iron</keyword>
<dbReference type="Gene3D" id="1.10.10.10">
    <property type="entry name" value="Winged helix-like DNA-binding domain superfamily/Winged helix DNA-binding domain"/>
    <property type="match status" value="1"/>
</dbReference>
<accession>A0A0F9BLS7</accession>
<gene>
    <name evidence="6" type="ORF">LCGC14_2511960</name>
</gene>
<evidence type="ECO:0000256" key="3">
    <source>
        <dbReference type="ARBA" id="ARBA00023004"/>
    </source>
</evidence>
<dbReference type="AlphaFoldDB" id="A0A0F9BLS7"/>
<evidence type="ECO:0000256" key="1">
    <source>
        <dbReference type="ARBA" id="ARBA00022723"/>
    </source>
</evidence>
<comment type="caution">
    <text evidence="6">The sequence shown here is derived from an EMBL/GenBank/DDBJ whole genome shotgun (WGS) entry which is preliminary data.</text>
</comment>
<dbReference type="GO" id="GO:0016491">
    <property type="term" value="F:oxidoreductase activity"/>
    <property type="evidence" value="ECO:0007669"/>
    <property type="project" value="UniProtKB-KW"/>
</dbReference>
<keyword evidence="1" id="KW-0479">Metal-binding</keyword>
<proteinExistence type="predicted"/>
<dbReference type="GO" id="GO:0051536">
    <property type="term" value="F:iron-sulfur cluster binding"/>
    <property type="evidence" value="ECO:0007669"/>
    <property type="project" value="UniProtKB-KW"/>
</dbReference>
<dbReference type="InterPro" id="IPR036390">
    <property type="entry name" value="WH_DNA-bd_sf"/>
</dbReference>
<dbReference type="GO" id="GO:0046872">
    <property type="term" value="F:metal ion binding"/>
    <property type="evidence" value="ECO:0007669"/>
    <property type="project" value="UniProtKB-KW"/>
</dbReference>
<dbReference type="SUPFAM" id="SSF46785">
    <property type="entry name" value="Winged helix' DNA-binding domain"/>
    <property type="match status" value="1"/>
</dbReference>
<protein>
    <recommendedName>
        <fullName evidence="5">F420-non-reducing hydrogenase iron-sulfur subunit D domain-containing protein</fullName>
    </recommendedName>
</protein>
<evidence type="ECO:0000259" key="5">
    <source>
        <dbReference type="Pfam" id="PF02662"/>
    </source>
</evidence>
<dbReference type="CDD" id="cd00090">
    <property type="entry name" value="HTH_ARSR"/>
    <property type="match status" value="1"/>
</dbReference>
<name>A0A0F9BLS7_9ZZZZ</name>
<dbReference type="InterPro" id="IPR011991">
    <property type="entry name" value="ArsR-like_HTH"/>
</dbReference>
<dbReference type="InterPro" id="IPR036388">
    <property type="entry name" value="WH-like_DNA-bd_sf"/>
</dbReference>
<keyword evidence="4" id="KW-0411">Iron-sulfur</keyword>
<evidence type="ECO:0000256" key="2">
    <source>
        <dbReference type="ARBA" id="ARBA00023002"/>
    </source>
</evidence>
<feature type="domain" description="F420-non-reducing hydrogenase iron-sulfur subunit D" evidence="5">
    <location>
        <begin position="9"/>
        <end position="131"/>
    </location>
</feature>
<dbReference type="InterPro" id="IPR003813">
    <property type="entry name" value="MvhD/FlpD"/>
</dbReference>
<dbReference type="Pfam" id="PF13412">
    <property type="entry name" value="HTH_24"/>
    <property type="match status" value="1"/>
</dbReference>
<organism evidence="6">
    <name type="scientific">marine sediment metagenome</name>
    <dbReference type="NCBI Taxonomy" id="412755"/>
    <lineage>
        <taxon>unclassified sequences</taxon>
        <taxon>metagenomes</taxon>
        <taxon>ecological metagenomes</taxon>
    </lineage>
</organism>
<evidence type="ECO:0000256" key="4">
    <source>
        <dbReference type="ARBA" id="ARBA00023014"/>
    </source>
</evidence>
<evidence type="ECO:0000313" key="6">
    <source>
        <dbReference type="EMBL" id="KKL14807.1"/>
    </source>
</evidence>
<keyword evidence="2" id="KW-0560">Oxidoreductase</keyword>